<evidence type="ECO:0000313" key="2">
    <source>
        <dbReference type="Proteomes" id="UP000276133"/>
    </source>
</evidence>
<dbReference type="AlphaFoldDB" id="A0A3M7PR09"/>
<evidence type="ECO:0000313" key="1">
    <source>
        <dbReference type="EMBL" id="RNA01454.1"/>
    </source>
</evidence>
<proteinExistence type="predicted"/>
<comment type="caution">
    <text evidence="1">The sequence shown here is derived from an EMBL/GenBank/DDBJ whole genome shotgun (WGS) entry which is preliminary data.</text>
</comment>
<dbReference type="Proteomes" id="UP000276133">
    <property type="component" value="Unassembled WGS sequence"/>
</dbReference>
<gene>
    <name evidence="1" type="ORF">BpHYR1_009656</name>
</gene>
<reference evidence="1 2" key="1">
    <citation type="journal article" date="2018" name="Sci. Rep.">
        <title>Genomic signatures of local adaptation to the degree of environmental predictability in rotifers.</title>
        <authorList>
            <person name="Franch-Gras L."/>
            <person name="Hahn C."/>
            <person name="Garcia-Roger E.M."/>
            <person name="Carmona M.J."/>
            <person name="Serra M."/>
            <person name="Gomez A."/>
        </authorList>
    </citation>
    <scope>NUCLEOTIDE SEQUENCE [LARGE SCALE GENOMIC DNA]</scope>
    <source>
        <strain evidence="1">HYR1</strain>
    </source>
</reference>
<name>A0A3M7PR09_BRAPC</name>
<dbReference type="EMBL" id="REGN01009318">
    <property type="protein sequence ID" value="RNA01454.1"/>
    <property type="molecule type" value="Genomic_DNA"/>
</dbReference>
<organism evidence="1 2">
    <name type="scientific">Brachionus plicatilis</name>
    <name type="common">Marine rotifer</name>
    <name type="synonym">Brachionus muelleri</name>
    <dbReference type="NCBI Taxonomy" id="10195"/>
    <lineage>
        <taxon>Eukaryota</taxon>
        <taxon>Metazoa</taxon>
        <taxon>Spiralia</taxon>
        <taxon>Gnathifera</taxon>
        <taxon>Rotifera</taxon>
        <taxon>Eurotatoria</taxon>
        <taxon>Monogononta</taxon>
        <taxon>Pseudotrocha</taxon>
        <taxon>Ploima</taxon>
        <taxon>Brachionidae</taxon>
        <taxon>Brachionus</taxon>
    </lineage>
</organism>
<protein>
    <submittedName>
        <fullName evidence="1">Uncharacterized protein</fullName>
    </submittedName>
</protein>
<accession>A0A3M7PR09</accession>
<keyword evidence="2" id="KW-1185">Reference proteome</keyword>
<sequence length="119" mass="13191">MALGNGLREIIAIAVKTIAATSVVVPAMTKRTFASTSSALLVNSSFTPFHSRSRTCLCEKNESVVLLKKLSRLLLGCKNYLFLFKIDDQMSLFYVQHGATYIVASNVIRCVTNIIIRIY</sequence>